<accession>A0A512IJA3</accession>
<reference evidence="2 3" key="1">
    <citation type="submission" date="2019-07" db="EMBL/GenBank/DDBJ databases">
        <title>Whole genome shotgun sequence of Methylobacterium haplocladii NBRC 107714.</title>
        <authorList>
            <person name="Hosoyama A."/>
            <person name="Uohara A."/>
            <person name="Ohji S."/>
            <person name="Ichikawa N."/>
        </authorList>
    </citation>
    <scope>NUCLEOTIDE SEQUENCE [LARGE SCALE GENOMIC DNA]</scope>
    <source>
        <strain evidence="2 3">NBRC 107714</strain>
    </source>
</reference>
<dbReference type="EMBL" id="BJZT01000002">
    <property type="protein sequence ID" value="GEO97786.1"/>
    <property type="molecule type" value="Genomic_DNA"/>
</dbReference>
<feature type="signal peptide" evidence="1">
    <location>
        <begin position="1"/>
        <end position="26"/>
    </location>
</feature>
<feature type="chain" id="PRO_5021764358" evidence="1">
    <location>
        <begin position="27"/>
        <end position="97"/>
    </location>
</feature>
<protein>
    <submittedName>
        <fullName evidence="2">Uncharacterized protein</fullName>
    </submittedName>
</protein>
<evidence type="ECO:0000256" key="1">
    <source>
        <dbReference type="SAM" id="SignalP"/>
    </source>
</evidence>
<dbReference type="Proteomes" id="UP000321258">
    <property type="component" value="Unassembled WGS sequence"/>
</dbReference>
<keyword evidence="3" id="KW-1185">Reference proteome</keyword>
<proteinExistence type="predicted"/>
<keyword evidence="1" id="KW-0732">Signal</keyword>
<dbReference type="RefSeq" id="WP_147076085.1">
    <property type="nucleotide sequence ID" value="NZ_BSPJ01000002.1"/>
</dbReference>
<organism evidence="2 3">
    <name type="scientific">Methylobacterium haplocladii</name>
    <dbReference type="NCBI Taxonomy" id="1176176"/>
    <lineage>
        <taxon>Bacteria</taxon>
        <taxon>Pseudomonadati</taxon>
        <taxon>Pseudomonadota</taxon>
        <taxon>Alphaproteobacteria</taxon>
        <taxon>Hyphomicrobiales</taxon>
        <taxon>Methylobacteriaceae</taxon>
        <taxon>Methylobacterium</taxon>
    </lineage>
</organism>
<dbReference type="AlphaFoldDB" id="A0A512IJA3"/>
<name>A0A512IJA3_9HYPH</name>
<sequence length="97" mass="11369">MRMFRWMIVAFAMIGGAVGMSTAANAAPLPATEIVGGSVDGATVSKAYYYGRRGFYGPRFGYGRPVYRRPFYGYRRPYYRRPFYGYRRPYYGRRFFY</sequence>
<evidence type="ECO:0000313" key="3">
    <source>
        <dbReference type="Proteomes" id="UP000321258"/>
    </source>
</evidence>
<gene>
    <name evidence="2" type="ORF">MHA02_01740</name>
</gene>
<comment type="caution">
    <text evidence="2">The sequence shown here is derived from an EMBL/GenBank/DDBJ whole genome shotgun (WGS) entry which is preliminary data.</text>
</comment>
<evidence type="ECO:0000313" key="2">
    <source>
        <dbReference type="EMBL" id="GEO97786.1"/>
    </source>
</evidence>